<dbReference type="AlphaFoldDB" id="A0A0R3TTE1"/>
<dbReference type="PANTHER" id="PTHR12963">
    <property type="entry name" value="THYROID RECEPTOR INTERACTING PROTEIN RELATED"/>
    <property type="match status" value="1"/>
</dbReference>
<dbReference type="STRING" id="102285.A0A0R3TTE1"/>
<evidence type="ECO:0000256" key="1">
    <source>
        <dbReference type="SAM" id="MobiDB-lite"/>
    </source>
</evidence>
<dbReference type="Proteomes" id="UP000278807">
    <property type="component" value="Unassembled WGS sequence"/>
</dbReference>
<feature type="domain" description="TRIP4/RQT4 C2HC5-type zinc finger" evidence="2">
    <location>
        <begin position="27"/>
        <end position="72"/>
    </location>
</feature>
<organism evidence="5">
    <name type="scientific">Rodentolepis nana</name>
    <name type="common">Dwarf tapeworm</name>
    <name type="synonym">Hymenolepis nana</name>
    <dbReference type="NCBI Taxonomy" id="102285"/>
    <lineage>
        <taxon>Eukaryota</taxon>
        <taxon>Metazoa</taxon>
        <taxon>Spiralia</taxon>
        <taxon>Lophotrochozoa</taxon>
        <taxon>Platyhelminthes</taxon>
        <taxon>Cestoda</taxon>
        <taxon>Eucestoda</taxon>
        <taxon>Cyclophyllidea</taxon>
        <taxon>Hymenolepididae</taxon>
        <taxon>Rodentolepis</taxon>
    </lineage>
</organism>
<evidence type="ECO:0000313" key="3">
    <source>
        <dbReference type="EMBL" id="VDO09220.1"/>
    </source>
</evidence>
<evidence type="ECO:0000259" key="2">
    <source>
        <dbReference type="Pfam" id="PF06221"/>
    </source>
</evidence>
<dbReference type="GO" id="GO:0072344">
    <property type="term" value="P:rescue of stalled ribosome"/>
    <property type="evidence" value="ECO:0007669"/>
    <property type="project" value="InterPro"/>
</dbReference>
<feature type="compositionally biased region" description="Basic and acidic residues" evidence="1">
    <location>
        <begin position="120"/>
        <end position="132"/>
    </location>
</feature>
<feature type="region of interest" description="Disordered" evidence="1">
    <location>
        <begin position="120"/>
        <end position="167"/>
    </location>
</feature>
<dbReference type="GO" id="GO:0180022">
    <property type="term" value="C:RQC-trigger complex"/>
    <property type="evidence" value="ECO:0007669"/>
    <property type="project" value="InterPro"/>
</dbReference>
<sequence>MTRKKFVPLFTESGTGNRMVAVLPGRHPCQCLAVRHSLVANCTSCGRVVCEQEGQGPCYFCGNLVLSVEDRKNAEANTNAARRFIEKIRSVPWAPGTPPPPWTITRKLYRRYGSRLKNKPMKEESEMFESGHENPLNESEPEGQGDWLDDEAEMEHPQNANAQSRLEEGMEFLLPCY</sequence>
<dbReference type="Pfam" id="PF06221">
    <property type="entry name" value="zf-C2HC5"/>
    <property type="match status" value="1"/>
</dbReference>
<dbReference type="GO" id="GO:0008270">
    <property type="term" value="F:zinc ion binding"/>
    <property type="evidence" value="ECO:0007669"/>
    <property type="project" value="InterPro"/>
</dbReference>
<dbReference type="OrthoDB" id="338816at2759"/>
<dbReference type="InterPro" id="IPR039128">
    <property type="entry name" value="TRIP4-like"/>
</dbReference>
<evidence type="ECO:0000313" key="5">
    <source>
        <dbReference type="WBParaSite" id="HNAJ_0001097401-mRNA-1"/>
    </source>
</evidence>
<dbReference type="GO" id="GO:0045893">
    <property type="term" value="P:positive regulation of DNA-templated transcription"/>
    <property type="evidence" value="ECO:0007669"/>
    <property type="project" value="TreeGrafter"/>
</dbReference>
<reference evidence="5" key="1">
    <citation type="submission" date="2017-02" db="UniProtKB">
        <authorList>
            <consortium name="WormBaseParasite"/>
        </authorList>
    </citation>
    <scope>IDENTIFICATION</scope>
</reference>
<accession>A0A0R3TTE1</accession>
<keyword evidence="4" id="KW-1185">Reference proteome</keyword>
<evidence type="ECO:0000313" key="4">
    <source>
        <dbReference type="Proteomes" id="UP000278807"/>
    </source>
</evidence>
<name>A0A0R3TTE1_RODNA</name>
<dbReference type="EMBL" id="UZAE01013311">
    <property type="protein sequence ID" value="VDO09220.1"/>
    <property type="molecule type" value="Genomic_DNA"/>
</dbReference>
<dbReference type="GO" id="GO:0005634">
    <property type="term" value="C:nucleus"/>
    <property type="evidence" value="ECO:0007669"/>
    <property type="project" value="InterPro"/>
</dbReference>
<protein>
    <submittedName>
        <fullName evidence="5">Zf-C2HC5 domain-containing protein</fullName>
    </submittedName>
</protein>
<dbReference type="WBParaSite" id="HNAJ_0001097401-mRNA-1">
    <property type="protein sequence ID" value="HNAJ_0001097401-mRNA-1"/>
    <property type="gene ID" value="HNAJ_0001097401"/>
</dbReference>
<dbReference type="InterPro" id="IPR009349">
    <property type="entry name" value="TRIP4/RQT4_C2HC5_Znf"/>
</dbReference>
<gene>
    <name evidence="3" type="ORF">HNAJ_LOCUS10968</name>
</gene>
<reference evidence="3 4" key="2">
    <citation type="submission" date="2018-11" db="EMBL/GenBank/DDBJ databases">
        <authorList>
            <consortium name="Pathogen Informatics"/>
        </authorList>
    </citation>
    <scope>NUCLEOTIDE SEQUENCE [LARGE SCALE GENOMIC DNA]</scope>
</reference>
<dbReference type="PANTHER" id="PTHR12963:SF4">
    <property type="entry name" value="ACTIVATING SIGNAL COINTEGRATOR 1"/>
    <property type="match status" value="1"/>
</dbReference>
<feature type="compositionally biased region" description="Acidic residues" evidence="1">
    <location>
        <begin position="139"/>
        <end position="153"/>
    </location>
</feature>
<proteinExistence type="predicted"/>